<name>A0A494WKS4_CLOS5</name>
<dbReference type="Proteomes" id="UP000289664">
    <property type="component" value="Chromosome"/>
</dbReference>
<evidence type="ECO:0000313" key="2">
    <source>
        <dbReference type="Proteomes" id="UP000289664"/>
    </source>
</evidence>
<evidence type="ECO:0000313" key="1">
    <source>
        <dbReference type="EMBL" id="QBF74654.1"/>
    </source>
</evidence>
<dbReference type="AlphaFoldDB" id="A0A494WKS4"/>
<dbReference type="GeneID" id="62696266"/>
<dbReference type="RefSeq" id="WP_039909298.1">
    <property type="nucleotide sequence ID" value="NZ_CP036170.1"/>
</dbReference>
<accession>A0A494WKS4</accession>
<dbReference type="KEGG" id="csci:HDCHBGLK_02056"/>
<organism evidence="1 2">
    <name type="scientific">Clostridium scindens (strain ATCC 35704 / DSM 5676 / VPI 13733 / 19)</name>
    <dbReference type="NCBI Taxonomy" id="411468"/>
    <lineage>
        <taxon>Bacteria</taxon>
        <taxon>Bacillati</taxon>
        <taxon>Bacillota</taxon>
        <taxon>Clostridia</taxon>
        <taxon>Lachnospirales</taxon>
        <taxon>Lachnospiraceae</taxon>
    </lineage>
</organism>
<gene>
    <name evidence="1" type="ORF">HDCHBGLK_02056</name>
</gene>
<keyword evidence="2" id="KW-1185">Reference proteome</keyword>
<dbReference type="EMBL" id="CP036170">
    <property type="protein sequence ID" value="QBF74654.1"/>
    <property type="molecule type" value="Genomic_DNA"/>
</dbReference>
<dbReference type="OrthoDB" id="2088363at2"/>
<protein>
    <submittedName>
        <fullName evidence="1">Uncharacterized protein</fullName>
    </submittedName>
</protein>
<sequence>MEHIQVKRIFYLCDGERENCKKRNCYKNGGDCRHTTDISHAMNFERRGKYKNGSFYEKENVSRNETSSTD</sequence>
<proteinExistence type="predicted"/>
<reference evidence="1 2" key="1">
    <citation type="journal article" date="2019" name="Appl. Environ. Microbiol.">
        <title>Clostridium scindens ATCC 35704: integration of nutritional requirements, the complete genome sequence, and global transcriptional responses to bile acids.</title>
        <authorList>
            <person name="Devendran S."/>
            <person name="Shrestha R."/>
            <person name="Alves J.M.P."/>
            <person name="Wolf P.G."/>
            <person name="Ly L."/>
            <person name="Hernandez A.G."/>
            <person name="Mendez-Garcia C."/>
            <person name="Inboden A."/>
            <person name="Wiley J."/>
            <person name="Paul O."/>
            <person name="Allen A."/>
            <person name="Springer E."/>
            <person name="Wright C.L."/>
            <person name="Fields C.J."/>
            <person name="Daniel S.L."/>
            <person name="Ridlon J.M."/>
        </authorList>
    </citation>
    <scope>NUCLEOTIDE SEQUENCE [LARGE SCALE GENOMIC DNA]</scope>
    <source>
        <strain evidence="1 2">ATCC 35704</strain>
    </source>
</reference>